<sequence>MLPPAPSLQRHDCAPVGAQPPTARLCSRRRRPPAAGWRVLQRPCRSSGGSWRPVTQWRGSSSNVVVVPTRRSFTRHCWSTALNIKGKQGETYMRVQELLDMKLRTKPVDMKLLQLCVRVVGACVQAKSSCWSSPCPGPPCWRGRPTVPARTPQRWNFPRSAAPCSPRPAAMLAALTVPCRAAVALPCLTHPPCCPARACPRWSSCARRLHSVARPPASPRARPELLEQVVAPARRRGAPRTSSRGCNLSWPWSTCTPVRAILPAKCSRKCRDGHAKNVSTSCWAHMPTQIKKRMQTGGRATKTNKKQTKSMSVWVTPLELLLLYNLRPSHSMTI</sequence>
<evidence type="ECO:0000313" key="3">
    <source>
        <dbReference type="Proteomes" id="UP000015106"/>
    </source>
</evidence>
<organism evidence="2 3">
    <name type="scientific">Triticum urartu</name>
    <name type="common">Red wild einkorn</name>
    <name type="synonym">Crithodium urartu</name>
    <dbReference type="NCBI Taxonomy" id="4572"/>
    <lineage>
        <taxon>Eukaryota</taxon>
        <taxon>Viridiplantae</taxon>
        <taxon>Streptophyta</taxon>
        <taxon>Embryophyta</taxon>
        <taxon>Tracheophyta</taxon>
        <taxon>Spermatophyta</taxon>
        <taxon>Magnoliopsida</taxon>
        <taxon>Liliopsida</taxon>
        <taxon>Poales</taxon>
        <taxon>Poaceae</taxon>
        <taxon>BOP clade</taxon>
        <taxon>Pooideae</taxon>
        <taxon>Triticodae</taxon>
        <taxon>Triticeae</taxon>
        <taxon>Triticinae</taxon>
        <taxon>Triticum</taxon>
    </lineage>
</organism>
<feature type="region of interest" description="Disordered" evidence="1">
    <location>
        <begin position="1"/>
        <end position="30"/>
    </location>
</feature>
<accession>A0A8R7JZS7</accession>
<name>A0A8R7JZS7_TRIUA</name>
<evidence type="ECO:0000256" key="1">
    <source>
        <dbReference type="SAM" id="MobiDB-lite"/>
    </source>
</evidence>
<evidence type="ECO:0000313" key="2">
    <source>
        <dbReference type="EnsemblPlants" id="TuG1812G0100002037.01.T01"/>
    </source>
</evidence>
<protein>
    <submittedName>
        <fullName evidence="2">Uncharacterized protein</fullName>
    </submittedName>
</protein>
<reference evidence="3" key="1">
    <citation type="journal article" date="2013" name="Nature">
        <title>Draft genome of the wheat A-genome progenitor Triticum urartu.</title>
        <authorList>
            <person name="Ling H.Q."/>
            <person name="Zhao S."/>
            <person name="Liu D."/>
            <person name="Wang J."/>
            <person name="Sun H."/>
            <person name="Zhang C."/>
            <person name="Fan H."/>
            <person name="Li D."/>
            <person name="Dong L."/>
            <person name="Tao Y."/>
            <person name="Gao C."/>
            <person name="Wu H."/>
            <person name="Li Y."/>
            <person name="Cui Y."/>
            <person name="Guo X."/>
            <person name="Zheng S."/>
            <person name="Wang B."/>
            <person name="Yu K."/>
            <person name="Liang Q."/>
            <person name="Yang W."/>
            <person name="Lou X."/>
            <person name="Chen J."/>
            <person name="Feng M."/>
            <person name="Jian J."/>
            <person name="Zhang X."/>
            <person name="Luo G."/>
            <person name="Jiang Y."/>
            <person name="Liu J."/>
            <person name="Wang Z."/>
            <person name="Sha Y."/>
            <person name="Zhang B."/>
            <person name="Wu H."/>
            <person name="Tang D."/>
            <person name="Shen Q."/>
            <person name="Xue P."/>
            <person name="Zou S."/>
            <person name="Wang X."/>
            <person name="Liu X."/>
            <person name="Wang F."/>
            <person name="Yang Y."/>
            <person name="An X."/>
            <person name="Dong Z."/>
            <person name="Zhang K."/>
            <person name="Zhang X."/>
            <person name="Luo M.C."/>
            <person name="Dvorak J."/>
            <person name="Tong Y."/>
            <person name="Wang J."/>
            <person name="Yang H."/>
            <person name="Li Z."/>
            <person name="Wang D."/>
            <person name="Zhang A."/>
            <person name="Wang J."/>
        </authorList>
    </citation>
    <scope>NUCLEOTIDE SEQUENCE</scope>
    <source>
        <strain evidence="3">cv. G1812</strain>
    </source>
</reference>
<dbReference type="AlphaFoldDB" id="A0A8R7JZS7"/>
<dbReference type="EnsemblPlants" id="TuG1812G0100002037.01.T01">
    <property type="protein sequence ID" value="TuG1812G0100002037.01.T01"/>
    <property type="gene ID" value="TuG1812G0100002037.01"/>
</dbReference>
<dbReference type="Gramene" id="TuG1812G0100002037.01.T01">
    <property type="protein sequence ID" value="TuG1812G0100002037.01.T01"/>
    <property type="gene ID" value="TuG1812G0100002037.01"/>
</dbReference>
<dbReference type="Proteomes" id="UP000015106">
    <property type="component" value="Chromosome 1"/>
</dbReference>
<proteinExistence type="predicted"/>
<reference evidence="2" key="2">
    <citation type="submission" date="2018-03" db="EMBL/GenBank/DDBJ databases">
        <title>The Triticum urartu genome reveals the dynamic nature of wheat genome evolution.</title>
        <authorList>
            <person name="Ling H."/>
            <person name="Ma B."/>
            <person name="Shi X."/>
            <person name="Liu H."/>
            <person name="Dong L."/>
            <person name="Sun H."/>
            <person name="Cao Y."/>
            <person name="Gao Q."/>
            <person name="Zheng S."/>
            <person name="Li Y."/>
            <person name="Yu Y."/>
            <person name="Du H."/>
            <person name="Qi M."/>
            <person name="Li Y."/>
            <person name="Yu H."/>
            <person name="Cui Y."/>
            <person name="Wang N."/>
            <person name="Chen C."/>
            <person name="Wu H."/>
            <person name="Zhao Y."/>
            <person name="Zhang J."/>
            <person name="Li Y."/>
            <person name="Zhou W."/>
            <person name="Zhang B."/>
            <person name="Hu W."/>
            <person name="Eijk M."/>
            <person name="Tang J."/>
            <person name="Witsenboer H."/>
            <person name="Zhao S."/>
            <person name="Li Z."/>
            <person name="Zhang A."/>
            <person name="Wang D."/>
            <person name="Liang C."/>
        </authorList>
    </citation>
    <scope>NUCLEOTIDE SEQUENCE [LARGE SCALE GENOMIC DNA]</scope>
    <source>
        <strain evidence="2">cv. G1812</strain>
    </source>
</reference>
<keyword evidence="3" id="KW-1185">Reference proteome</keyword>
<reference evidence="2" key="3">
    <citation type="submission" date="2022-06" db="UniProtKB">
        <authorList>
            <consortium name="EnsemblPlants"/>
        </authorList>
    </citation>
    <scope>IDENTIFICATION</scope>
</reference>